<evidence type="ECO:0000313" key="2">
    <source>
        <dbReference type="EMBL" id="QFX76703.1"/>
    </source>
</evidence>
<keyword evidence="1" id="KW-0472">Membrane</keyword>
<sequence>MDSRSSHSLIIRVVVALVVVVMGLLATMAVGAGVVQISPQLIFKGVFLCLVGGALYLIIRSFVAAPVELDDQVAAEPNGSK</sequence>
<proteinExistence type="predicted"/>
<organism evidence="2">
    <name type="scientific">Pseudomonas putida</name>
    <name type="common">Arthrobacter siderocapsulatus</name>
    <dbReference type="NCBI Taxonomy" id="303"/>
    <lineage>
        <taxon>Bacteria</taxon>
        <taxon>Pseudomonadati</taxon>
        <taxon>Pseudomonadota</taxon>
        <taxon>Gammaproteobacteria</taxon>
        <taxon>Pseudomonadales</taxon>
        <taxon>Pseudomonadaceae</taxon>
        <taxon>Pseudomonas</taxon>
    </lineage>
</organism>
<dbReference type="EMBL" id="MN310372">
    <property type="protein sequence ID" value="QFX76703.1"/>
    <property type="molecule type" value="Genomic_DNA"/>
</dbReference>
<dbReference type="AlphaFoldDB" id="A0A6B7Q3L1"/>
<geneLocation type="plasmid" evidence="2">
    <name>p716811-VIM</name>
</geneLocation>
<keyword evidence="2" id="KW-0614">Plasmid</keyword>
<reference evidence="2" key="1">
    <citation type="submission" date="2019-08" db="EMBL/GenBank/DDBJ databases">
        <authorList>
            <person name="Zhou D."/>
            <person name="Chen F."/>
        </authorList>
    </citation>
    <scope>NUCLEOTIDE SEQUENCE</scope>
    <source>
        <strain evidence="2">150716811</strain>
        <plasmid evidence="2">p716811-VIM</plasmid>
    </source>
</reference>
<protein>
    <submittedName>
        <fullName evidence="2">Uncharacterized protein</fullName>
    </submittedName>
</protein>
<evidence type="ECO:0000256" key="1">
    <source>
        <dbReference type="SAM" id="Phobius"/>
    </source>
</evidence>
<feature type="transmembrane region" description="Helical" evidence="1">
    <location>
        <begin position="41"/>
        <end position="59"/>
    </location>
</feature>
<keyword evidence="1" id="KW-1133">Transmembrane helix</keyword>
<accession>A0A6B7Q3L1</accession>
<name>A0A6B7Q3L1_PSEPU</name>
<dbReference type="RefSeq" id="WP_060515407.1">
    <property type="nucleotide sequence ID" value="NZ_JALKHN010000002.1"/>
</dbReference>
<keyword evidence="1" id="KW-0812">Transmembrane</keyword>
<feature type="transmembrane region" description="Helical" evidence="1">
    <location>
        <begin position="9"/>
        <end position="35"/>
    </location>
</feature>